<feature type="transmembrane region" description="Helical" evidence="2">
    <location>
        <begin position="84"/>
        <end position="102"/>
    </location>
</feature>
<evidence type="ECO:0000313" key="4">
    <source>
        <dbReference type="Proteomes" id="UP001162031"/>
    </source>
</evidence>
<keyword evidence="2" id="KW-0472">Membrane</keyword>
<sequence length="130" mass="14044">MFLHRLRSPARASALARGFASSSTKRPKPIRVAKTKARRVLPEAPKPSNALTEVPAYGDAPTTPIVQSESQTRQTFGGAIKESFIWGVGMAAAFSVVGILFSRMEEATASDKFDGSFVVADKDEEINCQQ</sequence>
<accession>A0AAV0T0S8</accession>
<keyword evidence="2" id="KW-1133">Transmembrane helix</keyword>
<evidence type="ECO:0000313" key="3">
    <source>
        <dbReference type="EMBL" id="CAI5709586.1"/>
    </source>
</evidence>
<proteinExistence type="predicted"/>
<evidence type="ECO:0008006" key="5">
    <source>
        <dbReference type="Google" id="ProtNLM"/>
    </source>
</evidence>
<gene>
    <name evidence="3" type="ORF">HBR001_LOCUS305</name>
</gene>
<comment type="caution">
    <text evidence="3">The sequence shown here is derived from an EMBL/GenBank/DDBJ whole genome shotgun (WGS) entry which is preliminary data.</text>
</comment>
<protein>
    <recommendedName>
        <fullName evidence="5">Mitochondrial import inner membrane translocase subunit Tim21</fullName>
    </recommendedName>
</protein>
<evidence type="ECO:0000256" key="1">
    <source>
        <dbReference type="SAM" id="MobiDB-lite"/>
    </source>
</evidence>
<organism evidence="3 4">
    <name type="scientific">Hyaloperonospora brassicae</name>
    <name type="common">Brassica downy mildew</name>
    <name type="synonym">Peronospora brassicae</name>
    <dbReference type="NCBI Taxonomy" id="162125"/>
    <lineage>
        <taxon>Eukaryota</taxon>
        <taxon>Sar</taxon>
        <taxon>Stramenopiles</taxon>
        <taxon>Oomycota</taxon>
        <taxon>Peronosporomycetes</taxon>
        <taxon>Peronosporales</taxon>
        <taxon>Peronosporaceae</taxon>
        <taxon>Hyaloperonospora</taxon>
    </lineage>
</organism>
<keyword evidence="4" id="KW-1185">Reference proteome</keyword>
<dbReference type="AlphaFoldDB" id="A0AAV0T0S8"/>
<dbReference type="EMBL" id="CANTFL010000034">
    <property type="protein sequence ID" value="CAI5709586.1"/>
    <property type="molecule type" value="Genomic_DNA"/>
</dbReference>
<reference evidence="3" key="1">
    <citation type="submission" date="2022-12" db="EMBL/GenBank/DDBJ databases">
        <authorList>
            <person name="Webb A."/>
        </authorList>
    </citation>
    <scope>NUCLEOTIDE SEQUENCE</scope>
    <source>
        <strain evidence="3">Hp1</strain>
    </source>
</reference>
<feature type="region of interest" description="Disordered" evidence="1">
    <location>
        <begin position="43"/>
        <end position="64"/>
    </location>
</feature>
<keyword evidence="2" id="KW-0812">Transmembrane</keyword>
<evidence type="ECO:0000256" key="2">
    <source>
        <dbReference type="SAM" id="Phobius"/>
    </source>
</evidence>
<dbReference type="Proteomes" id="UP001162031">
    <property type="component" value="Unassembled WGS sequence"/>
</dbReference>
<name>A0AAV0T0S8_HYABA</name>